<organism evidence="3 4">
    <name type="scientific">Mycolicibacterium arenosum</name>
    <dbReference type="NCBI Taxonomy" id="2952157"/>
    <lineage>
        <taxon>Bacteria</taxon>
        <taxon>Bacillati</taxon>
        <taxon>Actinomycetota</taxon>
        <taxon>Actinomycetes</taxon>
        <taxon>Mycobacteriales</taxon>
        <taxon>Mycobacteriaceae</taxon>
        <taxon>Mycolicibacterium</taxon>
    </lineage>
</organism>
<comment type="caution">
    <text evidence="3">The sequence shown here is derived from an EMBL/GenBank/DDBJ whole genome shotgun (WGS) entry which is preliminary data.</text>
</comment>
<sequence length="139" mass="13433">MKKLVALGAAALAIPAAVGATALFTTPAAMSEPASVAGLNVIGEPYGRAMAILKSQGVKGSFGGSVGSELPQAQCIVDSQKVVPPGKIVLMLNCTRAAAADAAGQMPGGSPQGPNVGSNGVTTVQATPVGPQPGMSPPG</sequence>
<dbReference type="EMBL" id="JANDBD010000010">
    <property type="protein sequence ID" value="MCP9275199.1"/>
    <property type="molecule type" value="Genomic_DNA"/>
</dbReference>
<evidence type="ECO:0000256" key="2">
    <source>
        <dbReference type="SAM" id="SignalP"/>
    </source>
</evidence>
<dbReference type="RefSeq" id="WP_255062955.1">
    <property type="nucleotide sequence ID" value="NZ_JANDBD010000010.1"/>
</dbReference>
<accession>A0ABT1M7N9</accession>
<name>A0ABT1M7N9_9MYCO</name>
<feature type="region of interest" description="Disordered" evidence="1">
    <location>
        <begin position="101"/>
        <end position="139"/>
    </location>
</feature>
<feature type="chain" id="PRO_5045366731" description="PASTA domain-containing protein" evidence="2">
    <location>
        <begin position="23"/>
        <end position="139"/>
    </location>
</feature>
<evidence type="ECO:0000256" key="1">
    <source>
        <dbReference type="SAM" id="MobiDB-lite"/>
    </source>
</evidence>
<evidence type="ECO:0008006" key="5">
    <source>
        <dbReference type="Google" id="ProtNLM"/>
    </source>
</evidence>
<gene>
    <name evidence="3" type="ORF">NM203_23685</name>
</gene>
<feature type="compositionally biased region" description="Pro residues" evidence="1">
    <location>
        <begin position="130"/>
        <end position="139"/>
    </location>
</feature>
<evidence type="ECO:0000313" key="3">
    <source>
        <dbReference type="EMBL" id="MCP9275199.1"/>
    </source>
</evidence>
<protein>
    <recommendedName>
        <fullName evidence="5">PASTA domain-containing protein</fullName>
    </recommendedName>
</protein>
<feature type="compositionally biased region" description="Polar residues" evidence="1">
    <location>
        <begin position="112"/>
        <end position="126"/>
    </location>
</feature>
<keyword evidence="4" id="KW-1185">Reference proteome</keyword>
<reference evidence="3 4" key="1">
    <citation type="submission" date="2022-06" db="EMBL/GenBank/DDBJ databases">
        <title>Mycolicibacterium sp. CAU 1645 isolated from seawater.</title>
        <authorList>
            <person name="Kim W."/>
        </authorList>
    </citation>
    <scope>NUCLEOTIDE SEQUENCE [LARGE SCALE GENOMIC DNA]</scope>
    <source>
        <strain evidence="3 4">CAU 1645</strain>
    </source>
</reference>
<proteinExistence type="predicted"/>
<keyword evidence="2" id="KW-0732">Signal</keyword>
<dbReference type="Proteomes" id="UP001651690">
    <property type="component" value="Unassembled WGS sequence"/>
</dbReference>
<feature type="signal peptide" evidence="2">
    <location>
        <begin position="1"/>
        <end position="22"/>
    </location>
</feature>
<evidence type="ECO:0000313" key="4">
    <source>
        <dbReference type="Proteomes" id="UP001651690"/>
    </source>
</evidence>